<keyword evidence="5" id="KW-1185">Reference proteome</keyword>
<evidence type="ECO:0000313" key="5">
    <source>
        <dbReference type="Proteomes" id="UP000295310"/>
    </source>
</evidence>
<dbReference type="Pfam" id="PF14602">
    <property type="entry name" value="Hexapep_2"/>
    <property type="match status" value="1"/>
</dbReference>
<gene>
    <name evidence="4" type="ORF">ERX27_00290</name>
</gene>
<keyword evidence="2 4" id="KW-0808">Transferase</keyword>
<dbReference type="EMBL" id="SCWA01000001">
    <property type="protein sequence ID" value="TDL98915.1"/>
    <property type="molecule type" value="Genomic_DNA"/>
</dbReference>
<dbReference type="OrthoDB" id="9801697at2"/>
<dbReference type="Pfam" id="PF00132">
    <property type="entry name" value="Hexapep"/>
    <property type="match status" value="1"/>
</dbReference>
<accession>A0A4R6BGA3</accession>
<organism evidence="4 5">
    <name type="scientific">Macrococcus brunensis</name>
    <dbReference type="NCBI Taxonomy" id="198483"/>
    <lineage>
        <taxon>Bacteria</taxon>
        <taxon>Bacillati</taxon>
        <taxon>Bacillota</taxon>
        <taxon>Bacilli</taxon>
        <taxon>Bacillales</taxon>
        <taxon>Staphylococcaceae</taxon>
        <taxon>Macrococcus</taxon>
    </lineage>
</organism>
<dbReference type="Gene3D" id="2.160.10.10">
    <property type="entry name" value="Hexapeptide repeat proteins"/>
    <property type="match status" value="1"/>
</dbReference>
<comment type="caution">
    <text evidence="4">The sequence shown here is derived from an EMBL/GenBank/DDBJ whole genome shotgun (WGS) entry which is preliminary data.</text>
</comment>
<dbReference type="SUPFAM" id="SSF51161">
    <property type="entry name" value="Trimeric LpxA-like enzymes"/>
    <property type="match status" value="1"/>
</dbReference>
<keyword evidence="4" id="KW-0012">Acyltransferase</keyword>
<evidence type="ECO:0000256" key="3">
    <source>
        <dbReference type="ARBA" id="ARBA00022737"/>
    </source>
</evidence>
<proteinExistence type="inferred from homology"/>
<dbReference type="PANTHER" id="PTHR23416:SF23">
    <property type="entry name" value="ACETYLTRANSFERASE C18B11.09C-RELATED"/>
    <property type="match status" value="1"/>
</dbReference>
<dbReference type="InterPro" id="IPR051159">
    <property type="entry name" value="Hexapeptide_acetyltransf"/>
</dbReference>
<dbReference type="CDD" id="cd04647">
    <property type="entry name" value="LbH_MAT_like"/>
    <property type="match status" value="1"/>
</dbReference>
<evidence type="ECO:0000313" key="4">
    <source>
        <dbReference type="EMBL" id="TDL98915.1"/>
    </source>
</evidence>
<dbReference type="InterPro" id="IPR001451">
    <property type="entry name" value="Hexapep"/>
</dbReference>
<reference evidence="4 5" key="1">
    <citation type="submission" date="2019-01" db="EMBL/GenBank/DDBJ databases">
        <title>Draft genome sequences of the type strains of six Macrococcus species.</title>
        <authorList>
            <person name="Mazhar S."/>
            <person name="Altermann E."/>
            <person name="Hill C."/>
            <person name="Mcauliffe O."/>
        </authorList>
    </citation>
    <scope>NUCLEOTIDE SEQUENCE [LARGE SCALE GENOMIC DNA]</scope>
    <source>
        <strain evidence="4 5">CCM4811</strain>
    </source>
</reference>
<dbReference type="Proteomes" id="UP000295310">
    <property type="component" value="Unassembled WGS sequence"/>
</dbReference>
<evidence type="ECO:0000256" key="1">
    <source>
        <dbReference type="ARBA" id="ARBA00007274"/>
    </source>
</evidence>
<dbReference type="RefSeq" id="WP_133430810.1">
    <property type="nucleotide sequence ID" value="NZ_SCWA01000001.1"/>
</dbReference>
<protein>
    <submittedName>
        <fullName evidence="4">Acyltransferase</fullName>
    </submittedName>
</protein>
<keyword evidence="3" id="KW-0677">Repeat</keyword>
<dbReference type="GO" id="GO:0008374">
    <property type="term" value="F:O-acyltransferase activity"/>
    <property type="evidence" value="ECO:0007669"/>
    <property type="project" value="TreeGrafter"/>
</dbReference>
<comment type="similarity">
    <text evidence="1">Belongs to the transferase hexapeptide repeat family.</text>
</comment>
<dbReference type="PROSITE" id="PS00101">
    <property type="entry name" value="HEXAPEP_TRANSFERASES"/>
    <property type="match status" value="1"/>
</dbReference>
<dbReference type="AlphaFoldDB" id="A0A4R6BGA3"/>
<dbReference type="InterPro" id="IPR018357">
    <property type="entry name" value="Hexapep_transf_CS"/>
</dbReference>
<dbReference type="PANTHER" id="PTHR23416">
    <property type="entry name" value="SIALIC ACID SYNTHASE-RELATED"/>
    <property type="match status" value="1"/>
</dbReference>
<dbReference type="InterPro" id="IPR011004">
    <property type="entry name" value="Trimer_LpxA-like_sf"/>
</dbReference>
<sequence>MRRTERHKVSGPNPLWNVYERLPFGRTFFNTLIIEIGRYCPSMSLKKKLYELTGMTIGHETSIAYKVTPDIMYPEKITIGTNCVIGFNATILCHEYLIDEYRIGEVIIGNEVLIGAGALILPGVTIGDRAVIGANTVVTKDVPARTFAYGNPMQIRE</sequence>
<name>A0A4R6BGA3_9STAP</name>
<evidence type="ECO:0000256" key="2">
    <source>
        <dbReference type="ARBA" id="ARBA00022679"/>
    </source>
</evidence>